<feature type="compositionally biased region" description="Basic and acidic residues" evidence="1">
    <location>
        <begin position="64"/>
        <end position="74"/>
    </location>
</feature>
<dbReference type="EMBL" id="CT573072">
    <property type="protein sequence ID" value="CAJ72033.1"/>
    <property type="molecule type" value="Genomic_DNA"/>
</dbReference>
<protein>
    <submittedName>
        <fullName evidence="2">Uncharacterized protein</fullName>
    </submittedName>
</protein>
<reference evidence="2" key="2">
    <citation type="submission" date="2006-01" db="EMBL/GenBank/DDBJ databases">
        <authorList>
            <person name="Genoscope"/>
        </authorList>
    </citation>
    <scope>NUCLEOTIDE SEQUENCE</scope>
</reference>
<accession>Q1PY83</accession>
<proteinExistence type="predicted"/>
<reference evidence="2" key="1">
    <citation type="journal article" date="2006" name="Nature">
        <title>Deciphering the evolution and metabolism of an anammox bacterium from a community genome.</title>
        <authorList>
            <person name="Strous M."/>
            <person name="Pelletier E."/>
            <person name="Mangenot S."/>
            <person name="Rattei T."/>
            <person name="Lehner A."/>
            <person name="Taylor M.W."/>
            <person name="Horn M."/>
            <person name="Daims H."/>
            <person name="Bartol-Mavel D."/>
            <person name="Wincker P."/>
            <person name="Barbe V."/>
            <person name="Fonknechten N."/>
            <person name="Vallenet D."/>
            <person name="Segurens B."/>
            <person name="Schenowitz-Truong C."/>
            <person name="Medigue C."/>
            <person name="Collingro A."/>
            <person name="Snel B."/>
            <person name="Dutilh B.E."/>
            <person name="OpDenCamp H.J.M."/>
            <person name="vanDerDrift C."/>
            <person name="Cirpus I."/>
            <person name="vanDePas-Schoonen K.T."/>
            <person name="Harhangi H.R."/>
            <person name="vanNiftrik L."/>
            <person name="Schmid M."/>
            <person name="Keltjens J."/>
            <person name="vanDeVossenberg J."/>
            <person name="Kartal B."/>
            <person name="Meier H."/>
            <person name="Frishman D."/>
            <person name="Huynen M.A."/>
            <person name="Mewes H."/>
            <person name="Weissenbach J."/>
            <person name="Jetten M.S.M."/>
            <person name="Wagner M."/>
            <person name="LePaslier D."/>
        </authorList>
    </citation>
    <scope>NUCLEOTIDE SEQUENCE</scope>
</reference>
<sequence>MIFSSVCPVCQKNSESLRCELSAPYHPTWKQSGRRLFLTMKTRRFNLKTLSGYNKTGRPLGTERFVKKPEKALDRGLLPKKAGRPRKRKRKKNRR</sequence>
<gene>
    <name evidence="2" type="ORF">kustd1288</name>
</gene>
<feature type="compositionally biased region" description="Basic residues" evidence="1">
    <location>
        <begin position="81"/>
        <end position="95"/>
    </location>
</feature>
<dbReference type="AlphaFoldDB" id="Q1PY83"/>
<evidence type="ECO:0000256" key="1">
    <source>
        <dbReference type="SAM" id="MobiDB-lite"/>
    </source>
</evidence>
<feature type="region of interest" description="Disordered" evidence="1">
    <location>
        <begin position="56"/>
        <end position="95"/>
    </location>
</feature>
<organism evidence="2">
    <name type="scientific">Kuenenia stuttgartiensis</name>
    <dbReference type="NCBI Taxonomy" id="174633"/>
    <lineage>
        <taxon>Bacteria</taxon>
        <taxon>Pseudomonadati</taxon>
        <taxon>Planctomycetota</taxon>
        <taxon>Candidatus Brocadiia</taxon>
        <taxon>Candidatus Brocadiales</taxon>
        <taxon>Candidatus Brocadiaceae</taxon>
        <taxon>Candidatus Kuenenia</taxon>
    </lineage>
</organism>
<name>Q1PY83_KUEST</name>
<evidence type="ECO:0000313" key="2">
    <source>
        <dbReference type="EMBL" id="CAJ72033.1"/>
    </source>
</evidence>